<sequence length="384" mass="42753">MATTFAAPIVNPSKAAVHIPIHTKGNVSSSLAKGNSSSTLSSEKIQGKETVNSTELAAIVRPNFSVESSTLSKPYWQKTTSLPPRTSTKHVVSSTSGFSSFPSTTTSNYEKSLTVVRGFPTENKSTTQVSLITATTDISAVLNDSNLKPTCEAYFAAGRNESGVYPLELPQVGKFKAFCDMENGGGWTVIQKRLGPEVYFANRTWDEYNDGFGDVSSSHWLGLSKIYGIVQHHKGRPLVLRIEINGDWCKEDARCSGKPSGFWWGEWHFKISSSKRNYELTVSPAVAGNLTQHTSMDVFHYMNNRKPFTTIDRDNDRFAGNCAQFRDYGGWWHNDCGYVALNGKYGDTSSKMRNAFWLFKSDSWPIVSYYIKPKSTKMMLRSKL</sequence>
<name>A0ABD6ESC4_9BILA</name>
<dbReference type="NCBIfam" id="NF040941">
    <property type="entry name" value="GGGWT_bact"/>
    <property type="match status" value="1"/>
</dbReference>
<gene>
    <name evidence="3" type="ORF">AB6A40_009422</name>
</gene>
<feature type="domain" description="Fibrinogen C-terminal" evidence="2">
    <location>
        <begin position="142"/>
        <end position="384"/>
    </location>
</feature>
<protein>
    <recommendedName>
        <fullName evidence="2">Fibrinogen C-terminal domain-containing protein</fullName>
    </recommendedName>
</protein>
<evidence type="ECO:0000313" key="4">
    <source>
        <dbReference type="Proteomes" id="UP001608902"/>
    </source>
</evidence>
<dbReference type="InterPro" id="IPR050373">
    <property type="entry name" value="Fibrinogen_C-term_domain"/>
</dbReference>
<dbReference type="SMART" id="SM00186">
    <property type="entry name" value="FBG"/>
    <property type="match status" value="1"/>
</dbReference>
<dbReference type="EMBL" id="JBGFUD010009909">
    <property type="protein sequence ID" value="MFH4982713.1"/>
    <property type="molecule type" value="Genomic_DNA"/>
</dbReference>
<keyword evidence="4" id="KW-1185">Reference proteome</keyword>
<evidence type="ECO:0000259" key="2">
    <source>
        <dbReference type="PROSITE" id="PS51406"/>
    </source>
</evidence>
<dbReference type="InterPro" id="IPR036056">
    <property type="entry name" value="Fibrinogen-like_C"/>
</dbReference>
<proteinExistence type="predicted"/>
<dbReference type="InterPro" id="IPR002181">
    <property type="entry name" value="Fibrinogen_a/b/g_C_dom"/>
</dbReference>
<dbReference type="Proteomes" id="UP001608902">
    <property type="component" value="Unassembled WGS sequence"/>
</dbReference>
<feature type="region of interest" description="Disordered" evidence="1">
    <location>
        <begin position="26"/>
        <end position="47"/>
    </location>
</feature>
<dbReference type="AlphaFoldDB" id="A0ABD6ESC4"/>
<accession>A0ABD6ESC4</accession>
<reference evidence="3 4" key="1">
    <citation type="submission" date="2024-08" db="EMBL/GenBank/DDBJ databases">
        <title>Gnathostoma spinigerum genome.</title>
        <authorList>
            <person name="Gonzalez-Bertolin B."/>
            <person name="Monzon S."/>
            <person name="Zaballos A."/>
            <person name="Jimenez P."/>
            <person name="Dekumyoy P."/>
            <person name="Varona S."/>
            <person name="Cuesta I."/>
            <person name="Sumanam S."/>
            <person name="Adisakwattana P."/>
            <person name="Gasser R.B."/>
            <person name="Hernandez-Gonzalez A."/>
            <person name="Young N.D."/>
            <person name="Perteguer M.J."/>
        </authorList>
    </citation>
    <scope>NUCLEOTIDE SEQUENCE [LARGE SCALE GENOMIC DNA]</scope>
    <source>
        <strain evidence="3">AL3</strain>
        <tissue evidence="3">Liver</tissue>
    </source>
</reference>
<dbReference type="Gene3D" id="3.90.215.10">
    <property type="entry name" value="Gamma Fibrinogen, chain A, domain 1"/>
    <property type="match status" value="1"/>
</dbReference>
<comment type="caution">
    <text evidence="3">The sequence shown here is derived from an EMBL/GenBank/DDBJ whole genome shotgun (WGS) entry which is preliminary data.</text>
</comment>
<dbReference type="PANTHER" id="PTHR19143">
    <property type="entry name" value="FIBRINOGEN/TENASCIN/ANGIOPOEITIN"/>
    <property type="match status" value="1"/>
</dbReference>
<dbReference type="InterPro" id="IPR014716">
    <property type="entry name" value="Fibrinogen_a/b/g_C_1"/>
</dbReference>
<organism evidence="3 4">
    <name type="scientific">Gnathostoma spinigerum</name>
    <dbReference type="NCBI Taxonomy" id="75299"/>
    <lineage>
        <taxon>Eukaryota</taxon>
        <taxon>Metazoa</taxon>
        <taxon>Ecdysozoa</taxon>
        <taxon>Nematoda</taxon>
        <taxon>Chromadorea</taxon>
        <taxon>Rhabditida</taxon>
        <taxon>Spirurina</taxon>
        <taxon>Gnathostomatomorpha</taxon>
        <taxon>Gnathostomatoidea</taxon>
        <taxon>Gnathostomatidae</taxon>
        <taxon>Gnathostoma</taxon>
    </lineage>
</organism>
<evidence type="ECO:0000313" key="3">
    <source>
        <dbReference type="EMBL" id="MFH4982713.1"/>
    </source>
</evidence>
<dbReference type="Pfam" id="PF00147">
    <property type="entry name" value="Fibrinogen_C"/>
    <property type="match status" value="1"/>
</dbReference>
<dbReference type="PROSITE" id="PS51406">
    <property type="entry name" value="FIBRINOGEN_C_2"/>
    <property type="match status" value="1"/>
</dbReference>
<evidence type="ECO:0000256" key="1">
    <source>
        <dbReference type="SAM" id="MobiDB-lite"/>
    </source>
</evidence>
<dbReference type="SUPFAM" id="SSF56496">
    <property type="entry name" value="Fibrinogen C-terminal domain-like"/>
    <property type="match status" value="1"/>
</dbReference>
<dbReference type="PANTHER" id="PTHR19143:SF445">
    <property type="entry name" value="FIBRINOGEN C-TERMINAL DOMAIN-CONTAINING PROTEIN"/>
    <property type="match status" value="1"/>
</dbReference>